<evidence type="ECO:0000256" key="10">
    <source>
        <dbReference type="RuleBase" id="RU003941"/>
    </source>
</evidence>
<dbReference type="GO" id="GO:0006355">
    <property type="term" value="P:regulation of DNA-templated transcription"/>
    <property type="evidence" value="ECO:0007669"/>
    <property type="project" value="UniProtKB-UniRule"/>
</dbReference>
<dbReference type="Pfam" id="PF00216">
    <property type="entry name" value="Bac_DNA_binding"/>
    <property type="match status" value="1"/>
</dbReference>
<sequence length="97" mass="10788">MTKSDLIAQLAERFPQLVAKDADLSVKMILEALAEALGKGDRIEIRGFGSFSLNYRPPRIGRNPKSGEKVDVPQKWVPHFKAGKELRERVDGAVESI</sequence>
<name>A0A1A8XJ97_9PROT</name>
<reference evidence="11 12" key="1">
    <citation type="submission" date="2016-06" db="EMBL/GenBank/DDBJ databases">
        <authorList>
            <person name="Kjaerup R.B."/>
            <person name="Dalgaard T.S."/>
            <person name="Juul-Madsen H.R."/>
        </authorList>
    </citation>
    <scope>NUCLEOTIDE SEQUENCE [LARGE SCALE GENOMIC DNA]</scope>
    <source>
        <strain evidence="11">3</strain>
    </source>
</reference>
<dbReference type="NCBIfam" id="NF001222">
    <property type="entry name" value="PRK00199.1"/>
    <property type="match status" value="1"/>
</dbReference>
<protein>
    <recommendedName>
        <fullName evidence="2 8">Integration host factor subunit beta</fullName>
        <shortName evidence="8">IHF-beta</shortName>
    </recommendedName>
</protein>
<accession>A0A1A8XJ97</accession>
<evidence type="ECO:0000256" key="6">
    <source>
        <dbReference type="ARBA" id="ARBA00023163"/>
    </source>
</evidence>
<dbReference type="STRING" id="1860102.ACCAA_200010"/>
<evidence type="ECO:0000256" key="5">
    <source>
        <dbReference type="ARBA" id="ARBA00023125"/>
    </source>
</evidence>
<evidence type="ECO:0000313" key="11">
    <source>
        <dbReference type="EMBL" id="SBT05215.1"/>
    </source>
</evidence>
<evidence type="ECO:0000256" key="7">
    <source>
        <dbReference type="ARBA" id="ARBA00023172"/>
    </source>
</evidence>
<evidence type="ECO:0000313" key="12">
    <source>
        <dbReference type="Proteomes" id="UP000199169"/>
    </source>
</evidence>
<evidence type="ECO:0000256" key="3">
    <source>
        <dbReference type="ARBA" id="ARBA00022845"/>
    </source>
</evidence>
<dbReference type="HAMAP" id="MF_00381">
    <property type="entry name" value="IHF_beta"/>
    <property type="match status" value="1"/>
</dbReference>
<dbReference type="EMBL" id="FLQX01000095">
    <property type="protein sequence ID" value="SBT05215.1"/>
    <property type="molecule type" value="Genomic_DNA"/>
</dbReference>
<dbReference type="CDD" id="cd13836">
    <property type="entry name" value="IHF_B"/>
    <property type="match status" value="1"/>
</dbReference>
<keyword evidence="3 8" id="KW-0810">Translation regulation</keyword>
<keyword evidence="5 8" id="KW-0238">DNA-binding</keyword>
<dbReference type="GO" id="GO:0006417">
    <property type="term" value="P:regulation of translation"/>
    <property type="evidence" value="ECO:0007669"/>
    <property type="project" value="UniProtKB-UniRule"/>
</dbReference>
<evidence type="ECO:0000256" key="2">
    <source>
        <dbReference type="ARBA" id="ARBA00018700"/>
    </source>
</evidence>
<keyword evidence="6 8" id="KW-0804">Transcription</keyword>
<dbReference type="GO" id="GO:0003677">
    <property type="term" value="F:DNA binding"/>
    <property type="evidence" value="ECO:0007669"/>
    <property type="project" value="UniProtKB-UniRule"/>
</dbReference>
<dbReference type="GO" id="GO:0006310">
    <property type="term" value="P:DNA recombination"/>
    <property type="evidence" value="ECO:0007669"/>
    <property type="project" value="UniProtKB-UniRule"/>
</dbReference>
<proteinExistence type="inferred from homology"/>
<evidence type="ECO:0000256" key="4">
    <source>
        <dbReference type="ARBA" id="ARBA00023015"/>
    </source>
</evidence>
<evidence type="ECO:0000256" key="9">
    <source>
        <dbReference type="RuleBase" id="RU003939"/>
    </source>
</evidence>
<dbReference type="SMART" id="SM00411">
    <property type="entry name" value="BHL"/>
    <property type="match status" value="1"/>
</dbReference>
<dbReference type="Proteomes" id="UP000199169">
    <property type="component" value="Unassembled WGS sequence"/>
</dbReference>
<keyword evidence="4 8" id="KW-0805">Transcription regulation</keyword>
<dbReference type="PANTHER" id="PTHR33175">
    <property type="entry name" value="DNA-BINDING PROTEIN HU"/>
    <property type="match status" value="1"/>
</dbReference>
<keyword evidence="7 8" id="KW-0233">DNA recombination</keyword>
<gene>
    <name evidence="8 11" type="primary">ihfB</name>
    <name evidence="8" type="synonym">himD</name>
    <name evidence="11" type="ORF">ACCAA_200010</name>
</gene>
<dbReference type="AlphaFoldDB" id="A0A1A8XJ97"/>
<comment type="function">
    <text evidence="8 10">This protein is one of the two subunits of integration host factor, a specific DNA-binding protein that functions in genetic recombination as well as in transcriptional and translational control.</text>
</comment>
<dbReference type="InterPro" id="IPR000119">
    <property type="entry name" value="Hist_DNA-bd"/>
</dbReference>
<dbReference type="GO" id="GO:0005694">
    <property type="term" value="C:chromosome"/>
    <property type="evidence" value="ECO:0007669"/>
    <property type="project" value="InterPro"/>
</dbReference>
<dbReference type="GO" id="GO:0030527">
    <property type="term" value="F:structural constituent of chromatin"/>
    <property type="evidence" value="ECO:0007669"/>
    <property type="project" value="InterPro"/>
</dbReference>
<dbReference type="NCBIfam" id="TIGR00988">
    <property type="entry name" value="hip"/>
    <property type="match status" value="1"/>
</dbReference>
<dbReference type="GO" id="GO:0005829">
    <property type="term" value="C:cytosol"/>
    <property type="evidence" value="ECO:0007669"/>
    <property type="project" value="TreeGrafter"/>
</dbReference>
<dbReference type="InterPro" id="IPR010992">
    <property type="entry name" value="IHF-like_DNA-bd_dom_sf"/>
</dbReference>
<organism evidence="11 12">
    <name type="scientific">Candidatus Accumulibacter aalborgensis</name>
    <dbReference type="NCBI Taxonomy" id="1860102"/>
    <lineage>
        <taxon>Bacteria</taxon>
        <taxon>Pseudomonadati</taxon>
        <taxon>Pseudomonadota</taxon>
        <taxon>Betaproteobacteria</taxon>
        <taxon>Candidatus Accumulibacter</taxon>
    </lineage>
</organism>
<evidence type="ECO:0000256" key="1">
    <source>
        <dbReference type="ARBA" id="ARBA00010529"/>
    </source>
</evidence>
<dbReference type="Gene3D" id="4.10.520.10">
    <property type="entry name" value="IHF-like DNA-binding proteins"/>
    <property type="match status" value="1"/>
</dbReference>
<comment type="similarity">
    <text evidence="1 8 9">Belongs to the bacterial histone-like protein family.</text>
</comment>
<keyword evidence="12" id="KW-1185">Reference proteome</keyword>
<dbReference type="PANTHER" id="PTHR33175:SF5">
    <property type="entry name" value="INTEGRATION HOST FACTOR SUBUNIT BETA"/>
    <property type="match status" value="1"/>
</dbReference>
<dbReference type="SUPFAM" id="SSF47729">
    <property type="entry name" value="IHF-like DNA-binding proteins"/>
    <property type="match status" value="1"/>
</dbReference>
<dbReference type="RefSeq" id="WP_186406427.1">
    <property type="nucleotide sequence ID" value="NZ_FLQX01000095.1"/>
</dbReference>
<dbReference type="InterPro" id="IPR005685">
    <property type="entry name" value="IHF_beta"/>
</dbReference>
<evidence type="ECO:0000256" key="8">
    <source>
        <dbReference type="HAMAP-Rule" id="MF_00381"/>
    </source>
</evidence>
<comment type="subunit">
    <text evidence="8 10">Heterodimer of an alpha and a beta chain.</text>
</comment>
<dbReference type="PRINTS" id="PR01727">
    <property type="entry name" value="DNABINDINGHU"/>
</dbReference>